<accession>A0AAW0UQ05</accession>
<sequence>MQVTQWQRHAWGSILHFYNFSGTIVSLFASGFPQGHRLLCTRRRQTRMETERHSRSAAPQATASNGGSMHLFCSTRRLIHAHHIPQVPLTDASIINTPRGPREKRSH</sequence>
<keyword evidence="3" id="KW-1185">Reference proteome</keyword>
<dbReference type="AlphaFoldDB" id="A0AAW0UQ05"/>
<evidence type="ECO:0000313" key="3">
    <source>
        <dbReference type="Proteomes" id="UP001487740"/>
    </source>
</evidence>
<dbReference type="EMBL" id="JARAKH010000008">
    <property type="protein sequence ID" value="KAK8402208.1"/>
    <property type="molecule type" value="Genomic_DNA"/>
</dbReference>
<feature type="compositionally biased region" description="Polar residues" evidence="1">
    <location>
        <begin position="57"/>
        <end position="67"/>
    </location>
</feature>
<proteinExistence type="predicted"/>
<evidence type="ECO:0000256" key="1">
    <source>
        <dbReference type="SAM" id="MobiDB-lite"/>
    </source>
</evidence>
<comment type="caution">
    <text evidence="2">The sequence shown here is derived from an EMBL/GenBank/DDBJ whole genome shotgun (WGS) entry which is preliminary data.</text>
</comment>
<name>A0AAW0UQ05_SCYPA</name>
<feature type="region of interest" description="Disordered" evidence="1">
    <location>
        <begin position="45"/>
        <end position="67"/>
    </location>
</feature>
<dbReference type="Proteomes" id="UP001487740">
    <property type="component" value="Unassembled WGS sequence"/>
</dbReference>
<evidence type="ECO:0000313" key="2">
    <source>
        <dbReference type="EMBL" id="KAK8402208.1"/>
    </source>
</evidence>
<reference evidence="2 3" key="1">
    <citation type="submission" date="2023-03" db="EMBL/GenBank/DDBJ databases">
        <title>High-quality genome of Scylla paramamosain provides insights in environmental adaptation.</title>
        <authorList>
            <person name="Zhang L."/>
        </authorList>
    </citation>
    <scope>NUCLEOTIDE SEQUENCE [LARGE SCALE GENOMIC DNA]</scope>
    <source>
        <strain evidence="2">LZ_2023a</strain>
        <tissue evidence="2">Muscle</tissue>
    </source>
</reference>
<gene>
    <name evidence="2" type="ORF">O3P69_001363</name>
</gene>
<protein>
    <submittedName>
        <fullName evidence="2">Uncharacterized protein</fullName>
    </submittedName>
</protein>
<organism evidence="2 3">
    <name type="scientific">Scylla paramamosain</name>
    <name type="common">Mud crab</name>
    <dbReference type="NCBI Taxonomy" id="85552"/>
    <lineage>
        <taxon>Eukaryota</taxon>
        <taxon>Metazoa</taxon>
        <taxon>Ecdysozoa</taxon>
        <taxon>Arthropoda</taxon>
        <taxon>Crustacea</taxon>
        <taxon>Multicrustacea</taxon>
        <taxon>Malacostraca</taxon>
        <taxon>Eumalacostraca</taxon>
        <taxon>Eucarida</taxon>
        <taxon>Decapoda</taxon>
        <taxon>Pleocyemata</taxon>
        <taxon>Brachyura</taxon>
        <taxon>Eubrachyura</taxon>
        <taxon>Portunoidea</taxon>
        <taxon>Portunidae</taxon>
        <taxon>Portuninae</taxon>
        <taxon>Scylla</taxon>
    </lineage>
</organism>